<comment type="caution">
    <text evidence="7">The sequence shown here is derived from an EMBL/GenBank/DDBJ whole genome shotgun (WGS) entry which is preliminary data.</text>
</comment>
<dbReference type="GeneID" id="19200084"/>
<evidence type="ECO:0000256" key="3">
    <source>
        <dbReference type="ARBA" id="ARBA00022630"/>
    </source>
</evidence>
<proteinExistence type="inferred from homology"/>
<dbReference type="AlphaFoldDB" id="A0A5M3MG27"/>
<feature type="domain" description="FAD-binding" evidence="6">
    <location>
        <begin position="8"/>
        <end position="365"/>
    </location>
</feature>
<dbReference type="KEGG" id="cput:CONPUDRAFT_127729"/>
<organism evidence="7 8">
    <name type="scientific">Coniophora puteana (strain RWD-64-598)</name>
    <name type="common">Brown rot fungus</name>
    <dbReference type="NCBI Taxonomy" id="741705"/>
    <lineage>
        <taxon>Eukaryota</taxon>
        <taxon>Fungi</taxon>
        <taxon>Dikarya</taxon>
        <taxon>Basidiomycota</taxon>
        <taxon>Agaricomycotina</taxon>
        <taxon>Agaricomycetes</taxon>
        <taxon>Agaricomycetidae</taxon>
        <taxon>Boletales</taxon>
        <taxon>Coniophorineae</taxon>
        <taxon>Coniophoraceae</taxon>
        <taxon>Coniophora</taxon>
    </lineage>
</organism>
<dbReference type="InterPro" id="IPR050641">
    <property type="entry name" value="RIFMO-like"/>
</dbReference>
<dbReference type="PANTHER" id="PTHR43004:SF19">
    <property type="entry name" value="BINDING MONOOXYGENASE, PUTATIVE (JCVI)-RELATED"/>
    <property type="match status" value="1"/>
</dbReference>
<dbReference type="InterPro" id="IPR002938">
    <property type="entry name" value="FAD-bd"/>
</dbReference>
<dbReference type="Gene3D" id="3.30.70.2450">
    <property type="match status" value="1"/>
</dbReference>
<sequence>MASSSSTIPVLISGAGPTGLAAALVLLRNGIAVRVIDKLPAFNPGTRGPGLQPRTLELFHQAGAREIIETGQSMIPIRTYKPGTLEPEKDRLVHKPRAPSPHFPYGNIILLGQNMTEHHLRAQIAKYEVYVELGTELRSFEQDANGVTVHLIKKQQGSEQEVDETVRAQYLVGTDGARSAVRKLLGCTFLGETRDDTRLITGDVRIVGEGLGRDYWHQFGDGIVKKGLFLRPCNSIAGAENDGFQLMLGGSEIDISATVAGGREAIYALIQELVPTKLEFRELIWFGEFRPNIRMADKFGEGRVFIAGDAAHCHSPAGGQGLNSSVQDAFNLAWKLSLVLKDLSPPSLLSTYTTERLPVIAEMLNLTTSLFNQTTAGDDRAFERSDRLLMLGVNYRTSPIVHDELSPPGKREPVPAYGEANEALEDALVAGDRAPDAPGLVDGEGRAYRVFDILKVVRHTVLVFVPSFQQAKGVVQAIKGRESWGDVVRPVVVLPAGASIDDASLEADGVLVLRDAEQFAYAGFRAKEGESRVVIVRPDGYVGAVVRGVEGMERYFSGIFV</sequence>
<evidence type="ECO:0000313" key="7">
    <source>
        <dbReference type="EMBL" id="EIW78209.1"/>
    </source>
</evidence>
<dbReference type="PRINTS" id="PR00420">
    <property type="entry name" value="RNGMNOXGNASE"/>
</dbReference>
<keyword evidence="8" id="KW-1185">Reference proteome</keyword>
<dbReference type="GO" id="GO:0071949">
    <property type="term" value="F:FAD binding"/>
    <property type="evidence" value="ECO:0007669"/>
    <property type="project" value="InterPro"/>
</dbReference>
<dbReference type="GO" id="GO:0016709">
    <property type="term" value="F:oxidoreductase activity, acting on paired donors, with incorporation or reduction of molecular oxygen, NAD(P)H as one donor, and incorporation of one atom of oxygen"/>
    <property type="evidence" value="ECO:0007669"/>
    <property type="project" value="UniProtKB-ARBA"/>
</dbReference>
<evidence type="ECO:0000313" key="8">
    <source>
        <dbReference type="Proteomes" id="UP000053558"/>
    </source>
</evidence>
<keyword evidence="5" id="KW-0560">Oxidoreductase</keyword>
<reference evidence="8" key="1">
    <citation type="journal article" date="2012" name="Science">
        <title>The Paleozoic origin of enzymatic lignin decomposition reconstructed from 31 fungal genomes.</title>
        <authorList>
            <person name="Floudas D."/>
            <person name="Binder M."/>
            <person name="Riley R."/>
            <person name="Barry K."/>
            <person name="Blanchette R.A."/>
            <person name="Henrissat B."/>
            <person name="Martinez A.T."/>
            <person name="Otillar R."/>
            <person name="Spatafora J.W."/>
            <person name="Yadav J.S."/>
            <person name="Aerts A."/>
            <person name="Benoit I."/>
            <person name="Boyd A."/>
            <person name="Carlson A."/>
            <person name="Copeland A."/>
            <person name="Coutinho P.M."/>
            <person name="de Vries R.P."/>
            <person name="Ferreira P."/>
            <person name="Findley K."/>
            <person name="Foster B."/>
            <person name="Gaskell J."/>
            <person name="Glotzer D."/>
            <person name="Gorecki P."/>
            <person name="Heitman J."/>
            <person name="Hesse C."/>
            <person name="Hori C."/>
            <person name="Igarashi K."/>
            <person name="Jurgens J.A."/>
            <person name="Kallen N."/>
            <person name="Kersten P."/>
            <person name="Kohler A."/>
            <person name="Kuees U."/>
            <person name="Kumar T.K.A."/>
            <person name="Kuo A."/>
            <person name="LaButti K."/>
            <person name="Larrondo L.F."/>
            <person name="Lindquist E."/>
            <person name="Ling A."/>
            <person name="Lombard V."/>
            <person name="Lucas S."/>
            <person name="Lundell T."/>
            <person name="Martin R."/>
            <person name="McLaughlin D.J."/>
            <person name="Morgenstern I."/>
            <person name="Morin E."/>
            <person name="Murat C."/>
            <person name="Nagy L.G."/>
            <person name="Nolan M."/>
            <person name="Ohm R.A."/>
            <person name="Patyshakuliyeva A."/>
            <person name="Rokas A."/>
            <person name="Ruiz-Duenas F.J."/>
            <person name="Sabat G."/>
            <person name="Salamov A."/>
            <person name="Samejima M."/>
            <person name="Schmutz J."/>
            <person name="Slot J.C."/>
            <person name="St John F."/>
            <person name="Stenlid J."/>
            <person name="Sun H."/>
            <person name="Sun S."/>
            <person name="Syed K."/>
            <person name="Tsang A."/>
            <person name="Wiebenga A."/>
            <person name="Young D."/>
            <person name="Pisabarro A."/>
            <person name="Eastwood D.C."/>
            <person name="Martin F."/>
            <person name="Cullen D."/>
            <person name="Grigoriev I.V."/>
            <person name="Hibbett D.S."/>
        </authorList>
    </citation>
    <scope>NUCLEOTIDE SEQUENCE [LARGE SCALE GENOMIC DNA]</scope>
    <source>
        <strain evidence="8">RWD-64-598 SS2</strain>
    </source>
</reference>
<dbReference type="Gene3D" id="3.50.50.60">
    <property type="entry name" value="FAD/NAD(P)-binding domain"/>
    <property type="match status" value="1"/>
</dbReference>
<evidence type="ECO:0000256" key="4">
    <source>
        <dbReference type="ARBA" id="ARBA00022827"/>
    </source>
</evidence>
<dbReference type="RefSeq" id="XP_007771286.1">
    <property type="nucleotide sequence ID" value="XM_007773096.1"/>
</dbReference>
<dbReference type="OMA" id="NCKLARH"/>
<keyword evidence="3" id="KW-0285">Flavoprotein</keyword>
<accession>A0A5M3MG27</accession>
<dbReference type="InterPro" id="IPR036249">
    <property type="entry name" value="Thioredoxin-like_sf"/>
</dbReference>
<dbReference type="InterPro" id="IPR036188">
    <property type="entry name" value="FAD/NAD-bd_sf"/>
</dbReference>
<comment type="cofactor">
    <cofactor evidence="1">
        <name>FAD</name>
        <dbReference type="ChEBI" id="CHEBI:57692"/>
    </cofactor>
</comment>
<dbReference type="Gene3D" id="3.40.30.20">
    <property type="match status" value="1"/>
</dbReference>
<evidence type="ECO:0000256" key="2">
    <source>
        <dbReference type="ARBA" id="ARBA00007801"/>
    </source>
</evidence>
<dbReference type="SUPFAM" id="SSF52833">
    <property type="entry name" value="Thioredoxin-like"/>
    <property type="match status" value="1"/>
</dbReference>
<gene>
    <name evidence="7" type="ORF">CONPUDRAFT_127729</name>
</gene>
<dbReference type="Proteomes" id="UP000053558">
    <property type="component" value="Unassembled WGS sequence"/>
</dbReference>
<dbReference type="Pfam" id="PF01494">
    <property type="entry name" value="FAD_binding_3"/>
    <property type="match status" value="1"/>
</dbReference>
<protein>
    <recommendedName>
        <fullName evidence="6">FAD-binding domain-containing protein</fullName>
    </recommendedName>
</protein>
<dbReference type="PANTHER" id="PTHR43004">
    <property type="entry name" value="TRK SYSTEM POTASSIUM UPTAKE PROTEIN"/>
    <property type="match status" value="1"/>
</dbReference>
<dbReference type="SUPFAM" id="SSF51905">
    <property type="entry name" value="FAD/NAD(P)-binding domain"/>
    <property type="match status" value="1"/>
</dbReference>
<name>A0A5M3MG27_CONPW</name>
<dbReference type="EMBL" id="JH711582">
    <property type="protein sequence ID" value="EIW78209.1"/>
    <property type="molecule type" value="Genomic_DNA"/>
</dbReference>
<comment type="similarity">
    <text evidence="2">Belongs to the PheA/TfdB FAD monooxygenase family.</text>
</comment>
<dbReference type="InterPro" id="IPR038220">
    <property type="entry name" value="PHOX_C_sf"/>
</dbReference>
<dbReference type="OrthoDB" id="2690153at2759"/>
<evidence type="ECO:0000256" key="1">
    <source>
        <dbReference type="ARBA" id="ARBA00001974"/>
    </source>
</evidence>
<keyword evidence="4" id="KW-0274">FAD</keyword>
<evidence type="ECO:0000259" key="6">
    <source>
        <dbReference type="Pfam" id="PF01494"/>
    </source>
</evidence>
<evidence type="ECO:0000256" key="5">
    <source>
        <dbReference type="ARBA" id="ARBA00023002"/>
    </source>
</evidence>